<protein>
    <recommendedName>
        <fullName evidence="3">acid phosphatase</fullName>
        <ecNumber evidence="3">3.1.3.2</ecNumber>
    </recommendedName>
</protein>
<dbReference type="Gene3D" id="3.40.50.1240">
    <property type="entry name" value="Phosphoglycerate mutase-like"/>
    <property type="match status" value="1"/>
</dbReference>
<dbReference type="EC" id="3.1.3.2" evidence="3"/>
<dbReference type="GO" id="GO:0003993">
    <property type="term" value="F:acid phosphatase activity"/>
    <property type="evidence" value="ECO:0007669"/>
    <property type="project" value="UniProtKB-EC"/>
</dbReference>
<dbReference type="InterPro" id="IPR029033">
    <property type="entry name" value="His_PPase_superfam"/>
</dbReference>
<sequence>MRYLSPILFMAAVLAVASAENRLLLVQTVWSPGSHSPIVSLPSEKENVINSWPDGLGALTEAGVRQSLELGAQLRRRYIRGFQLFDGSLNRQMYVASSNVDLALTSAAAVMAGLQGNGNDTSNWRPFPIHVEEEQSALAWNTECPQADAIENHQTRSSPWFQSKSNLNFIKQIVGRAGYRSFEGPGQLYSIWDALDSMRQNDHPMPIWGESEDIDRLKGLLDVSSALSYSQDIVARLRGGRLLELIVKKIKSKIACMAKDANVEECANIVDQRMHAYSTDDLTLYALLGTLGAVPSVIQAPASAVAIELWRNLLGNLEIKVVTKTSADGEFTDVLVSDCPDLICDVQKFLSRSDRFISGNWQAECGMEPKFELEESPVHPDCFDVKDRSDSKNCIDWASADYCENQIAVKYLFCRQTCLCNPRFAKRRRTQ</sequence>
<comment type="similarity">
    <text evidence="2">Belongs to the histidine acid phosphatase family.</text>
</comment>
<evidence type="ECO:0000256" key="3">
    <source>
        <dbReference type="ARBA" id="ARBA00012646"/>
    </source>
</evidence>
<comment type="catalytic activity">
    <reaction evidence="1">
        <text>a phosphate monoester + H2O = an alcohol + phosphate</text>
        <dbReference type="Rhea" id="RHEA:15017"/>
        <dbReference type="ChEBI" id="CHEBI:15377"/>
        <dbReference type="ChEBI" id="CHEBI:30879"/>
        <dbReference type="ChEBI" id="CHEBI:43474"/>
        <dbReference type="ChEBI" id="CHEBI:67140"/>
        <dbReference type="EC" id="3.1.3.2"/>
    </reaction>
</comment>
<name>A0A914X0Z5_9BILA</name>
<evidence type="ECO:0000256" key="8">
    <source>
        <dbReference type="SAM" id="SignalP"/>
    </source>
</evidence>
<evidence type="ECO:0000313" key="9">
    <source>
        <dbReference type="Proteomes" id="UP000887566"/>
    </source>
</evidence>
<feature type="signal peptide" evidence="8">
    <location>
        <begin position="1"/>
        <end position="19"/>
    </location>
</feature>
<keyword evidence="6" id="KW-1015">Disulfide bond</keyword>
<keyword evidence="7" id="KW-0325">Glycoprotein</keyword>
<dbReference type="Pfam" id="PF00328">
    <property type="entry name" value="His_Phos_2"/>
    <property type="match status" value="1"/>
</dbReference>
<dbReference type="InterPro" id="IPR000560">
    <property type="entry name" value="His_Pase_clade-2"/>
</dbReference>
<dbReference type="PANTHER" id="PTHR11567">
    <property type="entry name" value="ACID PHOSPHATASE-RELATED"/>
    <property type="match status" value="1"/>
</dbReference>
<evidence type="ECO:0000256" key="2">
    <source>
        <dbReference type="ARBA" id="ARBA00005375"/>
    </source>
</evidence>
<evidence type="ECO:0000313" key="10">
    <source>
        <dbReference type="WBParaSite" id="PSAMB.scaffold601size46076.g7364.t1"/>
    </source>
</evidence>
<reference evidence="10" key="1">
    <citation type="submission" date="2022-11" db="UniProtKB">
        <authorList>
            <consortium name="WormBaseParasite"/>
        </authorList>
    </citation>
    <scope>IDENTIFICATION</scope>
</reference>
<keyword evidence="4 8" id="KW-0732">Signal</keyword>
<feature type="chain" id="PRO_5038105464" description="acid phosphatase" evidence="8">
    <location>
        <begin position="20"/>
        <end position="431"/>
    </location>
</feature>
<dbReference type="Proteomes" id="UP000887566">
    <property type="component" value="Unplaced"/>
</dbReference>
<evidence type="ECO:0000256" key="1">
    <source>
        <dbReference type="ARBA" id="ARBA00000032"/>
    </source>
</evidence>
<organism evidence="9 10">
    <name type="scientific">Plectus sambesii</name>
    <dbReference type="NCBI Taxonomy" id="2011161"/>
    <lineage>
        <taxon>Eukaryota</taxon>
        <taxon>Metazoa</taxon>
        <taxon>Ecdysozoa</taxon>
        <taxon>Nematoda</taxon>
        <taxon>Chromadorea</taxon>
        <taxon>Plectida</taxon>
        <taxon>Plectina</taxon>
        <taxon>Plectoidea</taxon>
        <taxon>Plectidae</taxon>
        <taxon>Plectus</taxon>
    </lineage>
</organism>
<dbReference type="CDD" id="cd07061">
    <property type="entry name" value="HP_HAP_like"/>
    <property type="match status" value="1"/>
</dbReference>
<evidence type="ECO:0000256" key="4">
    <source>
        <dbReference type="ARBA" id="ARBA00022729"/>
    </source>
</evidence>
<dbReference type="WBParaSite" id="PSAMB.scaffold601size46076.g7364.t1">
    <property type="protein sequence ID" value="PSAMB.scaffold601size46076.g7364.t1"/>
    <property type="gene ID" value="PSAMB.scaffold601size46076.g7364"/>
</dbReference>
<keyword evidence="5" id="KW-0378">Hydrolase</keyword>
<evidence type="ECO:0000256" key="7">
    <source>
        <dbReference type="ARBA" id="ARBA00023180"/>
    </source>
</evidence>
<keyword evidence="9" id="KW-1185">Reference proteome</keyword>
<evidence type="ECO:0000256" key="6">
    <source>
        <dbReference type="ARBA" id="ARBA00023157"/>
    </source>
</evidence>
<dbReference type="InterPro" id="IPR050645">
    <property type="entry name" value="Histidine_acid_phosphatase"/>
</dbReference>
<dbReference type="SUPFAM" id="SSF53254">
    <property type="entry name" value="Phosphoglycerate mutase-like"/>
    <property type="match status" value="1"/>
</dbReference>
<accession>A0A914X0Z5</accession>
<dbReference type="AlphaFoldDB" id="A0A914X0Z5"/>
<dbReference type="PANTHER" id="PTHR11567:SF211">
    <property type="entry name" value="PROSTATIC ACID PHOSPHATASE"/>
    <property type="match status" value="1"/>
</dbReference>
<evidence type="ECO:0000256" key="5">
    <source>
        <dbReference type="ARBA" id="ARBA00022801"/>
    </source>
</evidence>
<proteinExistence type="inferred from homology"/>